<evidence type="ECO:0000313" key="6">
    <source>
        <dbReference type="EMBL" id="PWN34637.1"/>
    </source>
</evidence>
<comment type="subcellular location">
    <subcellularLocation>
        <location evidence="1 5">Secreted</location>
        <location evidence="1 5">Cell wall</location>
    </subcellularLocation>
</comment>
<keyword evidence="4 5" id="KW-1015">Disulfide bond</keyword>
<evidence type="ECO:0000256" key="1">
    <source>
        <dbReference type="ARBA" id="ARBA00004191"/>
    </source>
</evidence>
<dbReference type="RefSeq" id="XP_025354939.1">
    <property type="nucleotide sequence ID" value="XM_025500329.1"/>
</dbReference>
<dbReference type="Proteomes" id="UP000245771">
    <property type="component" value="Unassembled WGS sequence"/>
</dbReference>
<dbReference type="InParanoid" id="A0A316VAL3"/>
<evidence type="ECO:0000256" key="3">
    <source>
        <dbReference type="ARBA" id="ARBA00022525"/>
    </source>
</evidence>
<keyword evidence="3 5" id="KW-0964">Secreted</keyword>
<evidence type="ECO:0000256" key="5">
    <source>
        <dbReference type="RuleBase" id="RU365009"/>
    </source>
</evidence>
<dbReference type="Pfam" id="PF01185">
    <property type="entry name" value="Hydrophobin"/>
    <property type="match status" value="1"/>
</dbReference>
<proteinExistence type="inferred from homology"/>
<dbReference type="InterPro" id="IPR001338">
    <property type="entry name" value="Class_I_Hydrophobin"/>
</dbReference>
<name>A0A316VAL3_9BASI</name>
<feature type="chain" id="PRO_5016195131" description="Hydrophobin" evidence="5">
    <location>
        <begin position="19"/>
        <end position="111"/>
    </location>
</feature>
<dbReference type="GO" id="GO:0009277">
    <property type="term" value="C:fungal-type cell wall"/>
    <property type="evidence" value="ECO:0007669"/>
    <property type="project" value="InterPro"/>
</dbReference>
<dbReference type="OrthoDB" id="4225815at2759"/>
<dbReference type="PROSITE" id="PS51257">
    <property type="entry name" value="PROKAR_LIPOPROTEIN"/>
    <property type="match status" value="1"/>
</dbReference>
<keyword evidence="2 5" id="KW-0134">Cell wall</keyword>
<gene>
    <name evidence="6" type="ORF">FA14DRAFT_171403</name>
</gene>
<dbReference type="GeneID" id="37022110"/>
<dbReference type="AlphaFoldDB" id="A0A316VAL3"/>
<keyword evidence="7" id="KW-1185">Reference proteome</keyword>
<dbReference type="CDD" id="cd23507">
    <property type="entry name" value="hydrophobin_I"/>
    <property type="match status" value="1"/>
</dbReference>
<evidence type="ECO:0000256" key="2">
    <source>
        <dbReference type="ARBA" id="ARBA00022512"/>
    </source>
</evidence>
<accession>A0A316VAL3</accession>
<organism evidence="6 7">
    <name type="scientific">Meira miltonrushii</name>
    <dbReference type="NCBI Taxonomy" id="1280837"/>
    <lineage>
        <taxon>Eukaryota</taxon>
        <taxon>Fungi</taxon>
        <taxon>Dikarya</taxon>
        <taxon>Basidiomycota</taxon>
        <taxon>Ustilaginomycotina</taxon>
        <taxon>Exobasidiomycetes</taxon>
        <taxon>Exobasidiales</taxon>
        <taxon>Brachybasidiaceae</taxon>
        <taxon>Meira</taxon>
    </lineage>
</organism>
<keyword evidence="5" id="KW-0732">Signal</keyword>
<comment type="similarity">
    <text evidence="5">Belongs to the fungal hydrophobin family.</text>
</comment>
<dbReference type="EMBL" id="KZ819603">
    <property type="protein sequence ID" value="PWN34637.1"/>
    <property type="molecule type" value="Genomic_DNA"/>
</dbReference>
<dbReference type="STRING" id="1280837.A0A316VAL3"/>
<feature type="signal peptide" evidence="5">
    <location>
        <begin position="1"/>
        <end position="18"/>
    </location>
</feature>
<evidence type="ECO:0000313" key="7">
    <source>
        <dbReference type="Proteomes" id="UP000245771"/>
    </source>
</evidence>
<sequence length="111" mass="10969">MKFSTVIAILSVAAVASAAPQGNAPAAGSCSTGTAQCCSSVKDGQEATRAADLLGLQDLVGAVGLGCQKIPVNVIGVAANVDNQCKSTPVCCQGDSHNGLVQLDCTPLPIN</sequence>
<reference evidence="6 7" key="1">
    <citation type="journal article" date="2018" name="Mol. Biol. Evol.">
        <title>Broad Genomic Sampling Reveals a Smut Pathogenic Ancestry of the Fungal Clade Ustilaginomycotina.</title>
        <authorList>
            <person name="Kijpornyongpan T."/>
            <person name="Mondo S.J."/>
            <person name="Barry K."/>
            <person name="Sandor L."/>
            <person name="Lee J."/>
            <person name="Lipzen A."/>
            <person name="Pangilinan J."/>
            <person name="LaButti K."/>
            <person name="Hainaut M."/>
            <person name="Henrissat B."/>
            <person name="Grigoriev I.V."/>
            <person name="Spatafora J.W."/>
            <person name="Aime M.C."/>
        </authorList>
    </citation>
    <scope>NUCLEOTIDE SEQUENCE [LARGE SCALE GENOMIC DNA]</scope>
    <source>
        <strain evidence="6 7">MCA 3882</strain>
    </source>
</reference>
<dbReference type="SMART" id="SM00075">
    <property type="entry name" value="HYDRO"/>
    <property type="match status" value="1"/>
</dbReference>
<dbReference type="GO" id="GO:0005199">
    <property type="term" value="F:structural constituent of cell wall"/>
    <property type="evidence" value="ECO:0007669"/>
    <property type="project" value="InterPro"/>
</dbReference>
<protein>
    <recommendedName>
        <fullName evidence="5">Hydrophobin</fullName>
    </recommendedName>
</protein>
<evidence type="ECO:0000256" key="4">
    <source>
        <dbReference type="ARBA" id="ARBA00023157"/>
    </source>
</evidence>